<evidence type="ECO:0000256" key="1">
    <source>
        <dbReference type="SAM" id="Coils"/>
    </source>
</evidence>
<dbReference type="RefSeq" id="XP_013910851.1">
    <property type="nucleotide sequence ID" value="XM_014055376.1"/>
</dbReference>
<keyword evidence="1" id="KW-0175">Coiled coil</keyword>
<gene>
    <name evidence="4" type="primary">LOC106540301</name>
</gene>
<accession>A0A6I9X946</accession>
<evidence type="ECO:0000313" key="3">
    <source>
        <dbReference type="Proteomes" id="UP000504617"/>
    </source>
</evidence>
<sequence>MVVLSRSHVITLCNLTKWIPTSKVNMAPASPSSQESSSTPKPKVPLDPHVRLKDGKLELMLQYLNLDMSEEKKRQLRQRLTTDSQGTVAYGDFLHVLKDLLPEEDTDLHSNSALFSPLEVATLLDMSAFHSPTSDSLSSNENEKLDNLHLEMVVLQEEVQRLKSDALELKKHLSSVNEQLQKSEVAQKHLELYNRKLLLIDSQEDEDKTKDVSETTLLPSELARMLIAEGNELLENNSSATRDALLRDWDNCQADERSPDYE</sequence>
<proteinExistence type="predicted"/>
<reference evidence="4" key="1">
    <citation type="submission" date="2025-08" db="UniProtKB">
        <authorList>
            <consortium name="RefSeq"/>
        </authorList>
    </citation>
    <scope>IDENTIFICATION</scope>
    <source>
        <tissue evidence="4">Skeletal muscle</tissue>
    </source>
</reference>
<dbReference type="AlphaFoldDB" id="A0A6I9X946"/>
<keyword evidence="3" id="KW-1185">Reference proteome</keyword>
<evidence type="ECO:0000313" key="4">
    <source>
        <dbReference type="RefSeq" id="XP_013910851.1"/>
    </source>
</evidence>
<dbReference type="OrthoDB" id="6022242at2759"/>
<organism evidence="3 4">
    <name type="scientific">Thamnophis sirtalis</name>
    <dbReference type="NCBI Taxonomy" id="35019"/>
    <lineage>
        <taxon>Eukaryota</taxon>
        <taxon>Metazoa</taxon>
        <taxon>Chordata</taxon>
        <taxon>Craniata</taxon>
        <taxon>Vertebrata</taxon>
        <taxon>Euteleostomi</taxon>
        <taxon>Lepidosauria</taxon>
        <taxon>Squamata</taxon>
        <taxon>Bifurcata</taxon>
        <taxon>Unidentata</taxon>
        <taxon>Episquamata</taxon>
        <taxon>Toxicofera</taxon>
        <taxon>Serpentes</taxon>
        <taxon>Colubroidea</taxon>
        <taxon>Colubridae</taxon>
        <taxon>Natricinae</taxon>
        <taxon>Thamnophis</taxon>
    </lineage>
</organism>
<feature type="coiled-coil region" evidence="1">
    <location>
        <begin position="138"/>
        <end position="179"/>
    </location>
</feature>
<dbReference type="Proteomes" id="UP000504617">
    <property type="component" value="Unplaced"/>
</dbReference>
<feature type="compositionally biased region" description="Low complexity" evidence="2">
    <location>
        <begin position="28"/>
        <end position="41"/>
    </location>
</feature>
<protein>
    <submittedName>
        <fullName evidence="4">Syntaxin-binding protein 4-like</fullName>
    </submittedName>
</protein>
<dbReference type="KEGG" id="tsr:106540301"/>
<dbReference type="GeneID" id="106540301"/>
<evidence type="ECO:0000256" key="2">
    <source>
        <dbReference type="SAM" id="MobiDB-lite"/>
    </source>
</evidence>
<feature type="region of interest" description="Disordered" evidence="2">
    <location>
        <begin position="26"/>
        <end position="48"/>
    </location>
</feature>
<name>A0A6I9X946_9SAUR</name>